<dbReference type="GO" id="GO:0004527">
    <property type="term" value="F:exonuclease activity"/>
    <property type="evidence" value="ECO:0007669"/>
    <property type="project" value="UniProtKB-KW"/>
</dbReference>
<name>A0AA41SWY5_SCICA</name>
<dbReference type="GO" id="GO:0006412">
    <property type="term" value="P:translation"/>
    <property type="evidence" value="ECO:0007669"/>
    <property type="project" value="InterPro"/>
</dbReference>
<dbReference type="PANTHER" id="PTHR12801:SF57">
    <property type="entry name" value="APOPTOSIS-ENHANCING NUCLEASE"/>
    <property type="match status" value="1"/>
</dbReference>
<evidence type="ECO:0000256" key="7">
    <source>
        <dbReference type="ARBA" id="ARBA00023242"/>
    </source>
</evidence>
<evidence type="ECO:0000256" key="8">
    <source>
        <dbReference type="ARBA" id="ARBA00023274"/>
    </source>
</evidence>
<reference evidence="11" key="1">
    <citation type="submission" date="2020-03" db="EMBL/GenBank/DDBJ databases">
        <title>Studies in the Genomics of Life Span.</title>
        <authorList>
            <person name="Glass D."/>
        </authorList>
    </citation>
    <scope>NUCLEOTIDE SEQUENCE</scope>
    <source>
        <strain evidence="11">SUZIE</strain>
        <tissue evidence="11">Muscle</tissue>
    </source>
</reference>
<dbReference type="GO" id="GO:0003735">
    <property type="term" value="F:structural constituent of ribosome"/>
    <property type="evidence" value="ECO:0007669"/>
    <property type="project" value="InterPro"/>
</dbReference>
<dbReference type="FunFam" id="3.30.420.10:FF:000007">
    <property type="entry name" value="Interferon-stimulated exonuclease gene 20"/>
    <property type="match status" value="1"/>
</dbReference>
<feature type="region of interest" description="Disordered" evidence="9">
    <location>
        <begin position="534"/>
        <end position="579"/>
    </location>
</feature>
<dbReference type="Gene3D" id="3.30.420.80">
    <property type="entry name" value="Ribosomal protein S11"/>
    <property type="match status" value="1"/>
</dbReference>
<evidence type="ECO:0000313" key="11">
    <source>
        <dbReference type="EMBL" id="MBZ3880033.1"/>
    </source>
</evidence>
<keyword evidence="4" id="KW-0378">Hydrolase</keyword>
<feature type="domain" description="Exonuclease" evidence="10">
    <location>
        <begin position="363"/>
        <end position="529"/>
    </location>
</feature>
<dbReference type="InterPro" id="IPR036397">
    <property type="entry name" value="RNaseH_sf"/>
</dbReference>
<dbReference type="Proteomes" id="UP001166674">
    <property type="component" value="Unassembled WGS sequence"/>
</dbReference>
<keyword evidence="6" id="KW-0689">Ribosomal protein</keyword>
<dbReference type="SUPFAM" id="SSF53137">
    <property type="entry name" value="Translational machinery components"/>
    <property type="match status" value="1"/>
</dbReference>
<proteinExistence type="inferred from homology"/>
<evidence type="ECO:0000256" key="5">
    <source>
        <dbReference type="ARBA" id="ARBA00022839"/>
    </source>
</evidence>
<dbReference type="GO" id="GO:0042771">
    <property type="term" value="P:intrinsic apoptotic signaling pathway in response to DNA damage by p53 class mediator"/>
    <property type="evidence" value="ECO:0007669"/>
    <property type="project" value="TreeGrafter"/>
</dbReference>
<keyword evidence="5" id="KW-0269">Exonuclease</keyword>
<dbReference type="AlphaFoldDB" id="A0AA41SWY5"/>
<dbReference type="InterPro" id="IPR047021">
    <property type="entry name" value="REXO1/3/4-like"/>
</dbReference>
<dbReference type="Pfam" id="PF00929">
    <property type="entry name" value="RNase_T"/>
    <property type="match status" value="1"/>
</dbReference>
<feature type="region of interest" description="Disordered" evidence="9">
    <location>
        <begin position="328"/>
        <end position="360"/>
    </location>
</feature>
<accession>A0AA41SWY5</accession>
<organism evidence="11 12">
    <name type="scientific">Sciurus carolinensis</name>
    <name type="common">Eastern gray squirrel</name>
    <dbReference type="NCBI Taxonomy" id="30640"/>
    <lineage>
        <taxon>Eukaryota</taxon>
        <taxon>Metazoa</taxon>
        <taxon>Chordata</taxon>
        <taxon>Craniata</taxon>
        <taxon>Vertebrata</taxon>
        <taxon>Euteleostomi</taxon>
        <taxon>Mammalia</taxon>
        <taxon>Eutheria</taxon>
        <taxon>Euarchontoglires</taxon>
        <taxon>Glires</taxon>
        <taxon>Rodentia</taxon>
        <taxon>Sciuromorpha</taxon>
        <taxon>Sciuridae</taxon>
        <taxon>Sciurinae</taxon>
        <taxon>Sciurini</taxon>
        <taxon>Sciurus</taxon>
    </lineage>
</organism>
<dbReference type="SMART" id="SM00479">
    <property type="entry name" value="EXOIII"/>
    <property type="match status" value="1"/>
</dbReference>
<dbReference type="SUPFAM" id="SSF53098">
    <property type="entry name" value="Ribonuclease H-like"/>
    <property type="match status" value="1"/>
</dbReference>
<gene>
    <name evidence="11" type="ORF">SUZIE_155895</name>
</gene>
<evidence type="ECO:0000256" key="2">
    <source>
        <dbReference type="ARBA" id="ARBA00006194"/>
    </source>
</evidence>
<keyword evidence="3" id="KW-0540">Nuclease</keyword>
<dbReference type="GO" id="GO:1990904">
    <property type="term" value="C:ribonucleoprotein complex"/>
    <property type="evidence" value="ECO:0007669"/>
    <property type="project" value="UniProtKB-KW"/>
</dbReference>
<evidence type="ECO:0000313" key="12">
    <source>
        <dbReference type="Proteomes" id="UP001166674"/>
    </source>
</evidence>
<dbReference type="EMBL" id="JAATJV010370899">
    <property type="protein sequence ID" value="MBZ3880033.1"/>
    <property type="molecule type" value="Genomic_DNA"/>
</dbReference>
<comment type="subcellular location">
    <subcellularLocation>
        <location evidence="1">Nucleus</location>
        <location evidence="1">Nucleolus</location>
    </subcellularLocation>
</comment>
<dbReference type="PANTHER" id="PTHR12801">
    <property type="entry name" value="RNA EXONUCLEASE REXO1 / RECO3 FAMILY MEMBER-RELATED"/>
    <property type="match status" value="1"/>
</dbReference>
<comment type="similarity">
    <text evidence="2">Belongs to the universal ribosomal protein uS11 family.</text>
</comment>
<evidence type="ECO:0000256" key="9">
    <source>
        <dbReference type="SAM" id="MobiDB-lite"/>
    </source>
</evidence>
<evidence type="ECO:0000256" key="1">
    <source>
        <dbReference type="ARBA" id="ARBA00004604"/>
    </source>
</evidence>
<dbReference type="HAMAP" id="MF_01310">
    <property type="entry name" value="Ribosomal_uS11"/>
    <property type="match status" value="1"/>
</dbReference>
<keyword evidence="8" id="KW-0687">Ribonucleoprotein</keyword>
<keyword evidence="12" id="KW-1185">Reference proteome</keyword>
<dbReference type="GO" id="GO:0005730">
    <property type="term" value="C:nucleolus"/>
    <property type="evidence" value="ECO:0007669"/>
    <property type="project" value="UniProtKB-SubCell"/>
</dbReference>
<dbReference type="InterPro" id="IPR013520">
    <property type="entry name" value="Ribonucl_H"/>
</dbReference>
<evidence type="ECO:0000256" key="6">
    <source>
        <dbReference type="ARBA" id="ARBA00022980"/>
    </source>
</evidence>
<dbReference type="GO" id="GO:0003676">
    <property type="term" value="F:nucleic acid binding"/>
    <property type="evidence" value="ECO:0007669"/>
    <property type="project" value="InterPro"/>
</dbReference>
<dbReference type="InterPro" id="IPR001971">
    <property type="entry name" value="Ribosomal_uS11"/>
</dbReference>
<dbReference type="GO" id="GO:0005840">
    <property type="term" value="C:ribosome"/>
    <property type="evidence" value="ECO:0007669"/>
    <property type="project" value="UniProtKB-KW"/>
</dbReference>
<dbReference type="InterPro" id="IPR012337">
    <property type="entry name" value="RNaseH-like_sf"/>
</dbReference>
<evidence type="ECO:0000259" key="10">
    <source>
        <dbReference type="SMART" id="SM00479"/>
    </source>
</evidence>
<feature type="compositionally biased region" description="Gly residues" evidence="9">
    <location>
        <begin position="570"/>
        <end position="579"/>
    </location>
</feature>
<protein>
    <submittedName>
        <fullName evidence="11">Apoptosis-enhancing nuclease</fullName>
    </submittedName>
</protein>
<sequence length="579" mass="63909">MQVVRNSGSWILRSWIRPGTTGVVAEVPSRTIHTGAQKLQDAAAKQEVEEAAPSHSSFSIYPPVPGQESSLRWAGKKFEEIPVAHIKASYNNTQIQVVSATHQPLARASCGTEGFRNAKKGTGIAAQTAGIAAAAKATGKGVTHIRVVVKGLGPGRWSLYIAKGEGYRDMTRDNPLPQKGESFTSQKGGVLYTKHCSSRMRLQKGLLTRGEGTVEYTSMPCWLSPTIGLYSWVPPCWKIASQASHTLSCELTGMVPEEAPGSAQYPCLSLTNPSTRDVVRRRHKRRSRQHQRFMARKALLQEQGLLTMPPEPVSSLLPAPLEVLSGTEAAGSGRQHLRAEFGSGGPYSKRPTSREAPGPLPSKCVAIDCEMVGTGPRGRVSELARCSVVSYHGDVLYDKYIRPEMPIVDYRTRWSGITRQHMRKAIPFQVAQKEILKLLKGKVVVGHALHNDFQALKYIHPRSQTRDTTYVPNLLSQPDLHTRARVSLKDLALQLLHKKIQVGQHGHSSVEDATTAMELYRLVEAQWEQQAASSLWTHSEDREPDSSTDMEQYMEDRYWPDDLAQDTTRGTGGAQDGRE</sequence>
<dbReference type="InterPro" id="IPR036967">
    <property type="entry name" value="Ribosomal_uS11_sf"/>
</dbReference>
<evidence type="ECO:0000256" key="3">
    <source>
        <dbReference type="ARBA" id="ARBA00022722"/>
    </source>
</evidence>
<keyword evidence="7" id="KW-0539">Nucleus</keyword>
<dbReference type="Gene3D" id="3.30.420.10">
    <property type="entry name" value="Ribonuclease H-like superfamily/Ribonuclease H"/>
    <property type="match status" value="1"/>
</dbReference>
<comment type="caution">
    <text evidence="11">The sequence shown here is derived from an EMBL/GenBank/DDBJ whole genome shotgun (WGS) entry which is preliminary data.</text>
</comment>
<dbReference type="Pfam" id="PF00411">
    <property type="entry name" value="Ribosomal_S11"/>
    <property type="match status" value="1"/>
</dbReference>
<evidence type="ECO:0000256" key="4">
    <source>
        <dbReference type="ARBA" id="ARBA00022801"/>
    </source>
</evidence>